<dbReference type="CDD" id="cd02809">
    <property type="entry name" value="alpha_hydroxyacid_oxid_FMN"/>
    <property type="match status" value="1"/>
</dbReference>
<dbReference type="GO" id="GO:0010181">
    <property type="term" value="F:FMN binding"/>
    <property type="evidence" value="ECO:0007669"/>
    <property type="project" value="InterPro"/>
</dbReference>
<feature type="binding site" evidence="7">
    <location>
        <position position="276"/>
    </location>
    <ligand>
        <name>FMN</name>
        <dbReference type="ChEBI" id="CHEBI:58210"/>
    </ligand>
</feature>
<comment type="cofactor">
    <cofactor evidence="1">
        <name>FMN</name>
        <dbReference type="ChEBI" id="CHEBI:58210"/>
    </cofactor>
</comment>
<dbReference type="InterPro" id="IPR012133">
    <property type="entry name" value="Alpha-hydoxy_acid_DH_FMN"/>
</dbReference>
<dbReference type="InterPro" id="IPR013785">
    <property type="entry name" value="Aldolase_TIM"/>
</dbReference>
<keyword evidence="10" id="KW-1185">Reference proteome</keyword>
<feature type="binding site" evidence="7">
    <location>
        <begin position="107"/>
        <end position="109"/>
    </location>
    <ligand>
        <name>FMN</name>
        <dbReference type="ChEBI" id="CHEBI:58210"/>
    </ligand>
</feature>
<feature type="active site" description="Proton acceptor" evidence="6">
    <location>
        <position position="300"/>
    </location>
</feature>
<gene>
    <name evidence="9" type="ORF">ATJ78_0255</name>
</gene>
<dbReference type="PROSITE" id="PS51349">
    <property type="entry name" value="FMN_HYDROXY_ACID_DH_2"/>
    <property type="match status" value="1"/>
</dbReference>
<evidence type="ECO:0000256" key="7">
    <source>
        <dbReference type="PIRSR" id="PIRSR000138-2"/>
    </source>
</evidence>
<feature type="binding site" evidence="7">
    <location>
        <position position="298"/>
    </location>
    <ligand>
        <name>FMN</name>
        <dbReference type="ChEBI" id="CHEBI:58210"/>
    </ligand>
</feature>
<evidence type="ECO:0000259" key="8">
    <source>
        <dbReference type="PROSITE" id="PS51349"/>
    </source>
</evidence>
<keyword evidence="2 7" id="KW-0285">Flavoprotein</keyword>
<evidence type="ECO:0000313" key="10">
    <source>
        <dbReference type="Proteomes" id="UP000221369"/>
    </source>
</evidence>
<dbReference type="InterPro" id="IPR000262">
    <property type="entry name" value="FMN-dep_DH"/>
</dbReference>
<dbReference type="InterPro" id="IPR037396">
    <property type="entry name" value="FMN_HAD"/>
</dbReference>
<feature type="binding site" evidence="7">
    <location>
        <position position="195"/>
    </location>
    <ligand>
        <name>glyoxylate</name>
        <dbReference type="ChEBI" id="CHEBI:36655"/>
    </ligand>
</feature>
<evidence type="ECO:0000313" key="9">
    <source>
        <dbReference type="EMBL" id="PFG29350.1"/>
    </source>
</evidence>
<protein>
    <submittedName>
        <fullName evidence="9">L-lactate dehydrogenase (Cytochrome)</fullName>
    </submittedName>
</protein>
<feature type="binding site" evidence="7">
    <location>
        <position position="54"/>
    </location>
    <ligand>
        <name>glyoxylate</name>
        <dbReference type="ChEBI" id="CHEBI:36655"/>
    </ligand>
</feature>
<feature type="binding site" evidence="7">
    <location>
        <position position="186"/>
    </location>
    <ligand>
        <name>FMN</name>
        <dbReference type="ChEBI" id="CHEBI:58210"/>
    </ligand>
</feature>
<feature type="binding site" evidence="7">
    <location>
        <position position="136"/>
    </location>
    <ligand>
        <name>FMN</name>
        <dbReference type="ChEBI" id="CHEBI:58210"/>
    </ligand>
</feature>
<name>A0A2A9DTW2_9MICO</name>
<accession>A0A2A9DTW2</accession>
<feature type="domain" description="FMN hydroxy acid dehydrogenase" evidence="8">
    <location>
        <begin position="28"/>
        <end position="405"/>
    </location>
</feature>
<sequence>MVKRQLPNPAEIFELMKFKTPELNLKKRRLDAALTIGDLREIAKRRTPAAAFDYTDGAAEAELSIARARQAFKDIEFHPDVLHPATSVDTSTTILGGPSALPFGIAPTGFTRLMQTEGEEAGAGAAGEAGIPFTLSTLGTMSIEDVKAVNPHGRNWFQLYVMRDRDVSYELTRRAAASGFDTLFFTVDTPVAGARLRDTRNGFSIPPQLTLKTILDAIPRPWWWFDFLTTPKLEFASLSSTGGTVGELLDAAMDPTISYEDLDVIRDMWPGKIVVKGVQTVADAAKLVDLGVDGIVLSNHGGRQLDRAPIPFHLLPHVRRELGRDATIITDTGIMNGADIVASVALGADFTLIGRAYLYGLMAGGREGVDRTISILRTELTRTMKLLGVSSLAELEPRHVTQLARLTPVAQEADEVAAGFA</sequence>
<evidence type="ECO:0000256" key="6">
    <source>
        <dbReference type="PIRSR" id="PIRSR000138-1"/>
    </source>
</evidence>
<dbReference type="PANTHER" id="PTHR10578:SF107">
    <property type="entry name" value="2-HYDROXYACID OXIDASE 1"/>
    <property type="match status" value="1"/>
</dbReference>
<feature type="binding site" evidence="7">
    <location>
        <position position="158"/>
    </location>
    <ligand>
        <name>FMN</name>
        <dbReference type="ChEBI" id="CHEBI:58210"/>
    </ligand>
</feature>
<dbReference type="PANTHER" id="PTHR10578">
    <property type="entry name" value="S -2-HYDROXY-ACID OXIDASE-RELATED"/>
    <property type="match status" value="1"/>
</dbReference>
<keyword evidence="4" id="KW-0560">Oxidoreductase</keyword>
<evidence type="ECO:0000256" key="3">
    <source>
        <dbReference type="ARBA" id="ARBA00022643"/>
    </source>
</evidence>
<dbReference type="FunFam" id="3.20.20.70:FF:000029">
    <property type="entry name" value="L-lactate dehydrogenase"/>
    <property type="match status" value="1"/>
</dbReference>
<dbReference type="RefSeq" id="WP_098405941.1">
    <property type="nucleotide sequence ID" value="NZ_PDJE01000001.1"/>
</dbReference>
<organism evidence="9 10">
    <name type="scientific">Paramicrobacterium agarici</name>
    <dbReference type="NCBI Taxonomy" id="630514"/>
    <lineage>
        <taxon>Bacteria</taxon>
        <taxon>Bacillati</taxon>
        <taxon>Actinomycetota</taxon>
        <taxon>Actinomycetes</taxon>
        <taxon>Micrococcales</taxon>
        <taxon>Microbacteriaceae</taxon>
        <taxon>Paramicrobacterium</taxon>
    </lineage>
</organism>
<dbReference type="InterPro" id="IPR008259">
    <property type="entry name" value="FMN_hydac_DH_AS"/>
</dbReference>
<evidence type="ECO:0000256" key="4">
    <source>
        <dbReference type="ARBA" id="ARBA00023002"/>
    </source>
</evidence>
<feature type="binding site" evidence="7">
    <location>
        <position position="300"/>
    </location>
    <ligand>
        <name>glyoxylate</name>
        <dbReference type="ChEBI" id="CHEBI:36655"/>
    </ligand>
</feature>
<dbReference type="PROSITE" id="PS00557">
    <property type="entry name" value="FMN_HYDROXY_ACID_DH_1"/>
    <property type="match status" value="1"/>
</dbReference>
<evidence type="ECO:0000256" key="1">
    <source>
        <dbReference type="ARBA" id="ARBA00001917"/>
    </source>
</evidence>
<dbReference type="Pfam" id="PF01070">
    <property type="entry name" value="FMN_dh"/>
    <property type="match status" value="1"/>
</dbReference>
<dbReference type="PIRSF" id="PIRSF000138">
    <property type="entry name" value="Al-hdrx_acd_dh"/>
    <property type="match status" value="1"/>
</dbReference>
<evidence type="ECO:0000256" key="5">
    <source>
        <dbReference type="ARBA" id="ARBA00024042"/>
    </source>
</evidence>
<evidence type="ECO:0000256" key="2">
    <source>
        <dbReference type="ARBA" id="ARBA00022630"/>
    </source>
</evidence>
<comment type="similarity">
    <text evidence="5">Belongs to the FMN-dependent alpha-hydroxy acid dehydrogenase family.</text>
</comment>
<dbReference type="GO" id="GO:0016614">
    <property type="term" value="F:oxidoreductase activity, acting on CH-OH group of donors"/>
    <property type="evidence" value="ECO:0007669"/>
    <property type="project" value="UniProtKB-ARBA"/>
</dbReference>
<dbReference type="AlphaFoldDB" id="A0A2A9DTW2"/>
<feature type="binding site" evidence="7">
    <location>
        <position position="303"/>
    </location>
    <ligand>
        <name>glyoxylate</name>
        <dbReference type="ChEBI" id="CHEBI:36655"/>
    </ligand>
</feature>
<dbReference type="Gene3D" id="3.20.20.70">
    <property type="entry name" value="Aldolase class I"/>
    <property type="match status" value="1"/>
</dbReference>
<keyword evidence="3 7" id="KW-0288">FMN</keyword>
<feature type="binding site" evidence="7">
    <location>
        <begin position="354"/>
        <end position="355"/>
    </location>
    <ligand>
        <name>FMN</name>
        <dbReference type="ChEBI" id="CHEBI:58210"/>
    </ligand>
</feature>
<proteinExistence type="inferred from homology"/>
<reference evidence="9 10" key="1">
    <citation type="submission" date="2017-10" db="EMBL/GenBank/DDBJ databases">
        <title>Sequencing the genomes of 1000 actinobacteria strains.</title>
        <authorList>
            <person name="Klenk H.-P."/>
        </authorList>
    </citation>
    <scope>NUCLEOTIDE SEQUENCE [LARGE SCALE GENOMIC DNA]</scope>
    <source>
        <strain evidence="9 10">DSM 21798</strain>
    </source>
</reference>
<comment type="caution">
    <text evidence="9">The sequence shown here is derived from an EMBL/GenBank/DDBJ whole genome shotgun (WGS) entry which is preliminary data.</text>
</comment>
<dbReference type="EMBL" id="PDJE01000001">
    <property type="protein sequence ID" value="PFG29350.1"/>
    <property type="molecule type" value="Genomic_DNA"/>
</dbReference>
<feature type="binding site" evidence="7">
    <location>
        <position position="160"/>
    </location>
    <ligand>
        <name>glyoxylate</name>
        <dbReference type="ChEBI" id="CHEBI:36655"/>
    </ligand>
</feature>
<dbReference type="Proteomes" id="UP000221369">
    <property type="component" value="Unassembled WGS sequence"/>
</dbReference>
<dbReference type="SUPFAM" id="SSF51395">
    <property type="entry name" value="FMN-linked oxidoreductases"/>
    <property type="match status" value="1"/>
</dbReference>